<gene>
    <name evidence="1" type="ORF">ST47_g10595</name>
</gene>
<dbReference type="EMBL" id="JYNV01000337">
    <property type="protein sequence ID" value="KZM18261.1"/>
    <property type="molecule type" value="Genomic_DNA"/>
</dbReference>
<dbReference type="STRING" id="5454.A0A162V6V4"/>
<keyword evidence="2" id="KW-1185">Reference proteome</keyword>
<reference evidence="1 2" key="1">
    <citation type="journal article" date="2016" name="Sci. Rep.">
        <title>Draft genome sequencing and secretome analysis of fungal phytopathogen Ascochyta rabiei provides insight into the necrotrophic effector repertoire.</title>
        <authorList>
            <person name="Verma S."/>
            <person name="Gazara R.K."/>
            <person name="Nizam S."/>
            <person name="Parween S."/>
            <person name="Chattopadhyay D."/>
            <person name="Verma P.K."/>
        </authorList>
    </citation>
    <scope>NUCLEOTIDE SEQUENCE [LARGE SCALE GENOMIC DNA]</scope>
    <source>
        <strain evidence="1 2">ArDII</strain>
    </source>
</reference>
<sequence length="269" mass="30154">MMLDSPCIRVLQASVDPDGDSDFRILVNDSVKYITVDAGLFGLDEMCFGPSLISLLPPLPPGEWTQARVSRDPVASIARFTVASETTLPGITSVWHPTRVNHLDLEFGTKLRSNVYEATSKRFPLKVVAKFARFPWEIPRLQAETEAYRWIEGHQIGPKFLGHLTEGARVIGFVMACIADCRPAALEDYKTCRSALMKLHRLAIKHGDINKHNFLIRREIAFLVDFENSSQTTETKELELELQCLQDSLKDASHRGGKRVETAPGAYTQ</sequence>
<accession>A0A162V6V4</accession>
<dbReference type="Gene3D" id="1.10.510.10">
    <property type="entry name" value="Transferase(Phosphotransferase) domain 1"/>
    <property type="match status" value="1"/>
</dbReference>
<proteinExistence type="predicted"/>
<evidence type="ECO:0000313" key="1">
    <source>
        <dbReference type="EMBL" id="KZM18261.1"/>
    </source>
</evidence>
<evidence type="ECO:0000313" key="2">
    <source>
        <dbReference type="Proteomes" id="UP000076837"/>
    </source>
</evidence>
<comment type="caution">
    <text evidence="1">The sequence shown here is derived from an EMBL/GenBank/DDBJ whole genome shotgun (WGS) entry which is preliminary data.</text>
</comment>
<dbReference type="Pfam" id="PF06293">
    <property type="entry name" value="Kdo"/>
    <property type="match status" value="1"/>
</dbReference>
<dbReference type="InterPro" id="IPR011009">
    <property type="entry name" value="Kinase-like_dom_sf"/>
</dbReference>
<name>A0A162V6V4_DIDRA</name>
<dbReference type="SUPFAM" id="SSF56112">
    <property type="entry name" value="Protein kinase-like (PK-like)"/>
    <property type="match status" value="1"/>
</dbReference>
<organism evidence="1 2">
    <name type="scientific">Didymella rabiei</name>
    <name type="common">Chickpea ascochyta blight fungus</name>
    <name type="synonym">Mycosphaerella rabiei</name>
    <dbReference type="NCBI Taxonomy" id="5454"/>
    <lineage>
        <taxon>Eukaryota</taxon>
        <taxon>Fungi</taxon>
        <taxon>Dikarya</taxon>
        <taxon>Ascomycota</taxon>
        <taxon>Pezizomycotina</taxon>
        <taxon>Dothideomycetes</taxon>
        <taxon>Pleosporomycetidae</taxon>
        <taxon>Pleosporales</taxon>
        <taxon>Pleosporineae</taxon>
        <taxon>Didymellaceae</taxon>
        <taxon>Ascochyta</taxon>
    </lineage>
</organism>
<dbReference type="AlphaFoldDB" id="A0A162V6V4"/>
<protein>
    <submittedName>
        <fullName evidence="1">ATP binding</fullName>
    </submittedName>
</protein>
<dbReference type="Proteomes" id="UP000076837">
    <property type="component" value="Unassembled WGS sequence"/>
</dbReference>